<keyword evidence="5" id="KW-1133">Transmembrane helix</keyword>
<reference evidence="8" key="1">
    <citation type="submission" date="2022-08" db="EMBL/GenBank/DDBJ databases">
        <title>Draft genome sequencing of Roseisolibacter agri AW1220.</title>
        <authorList>
            <person name="Tobiishi Y."/>
            <person name="Tonouchi A."/>
        </authorList>
    </citation>
    <scope>NUCLEOTIDE SEQUENCE</scope>
    <source>
        <strain evidence="8">AW1220</strain>
    </source>
</reference>
<dbReference type="Pfam" id="PF12729">
    <property type="entry name" value="4HB_MCP_1"/>
    <property type="match status" value="1"/>
</dbReference>
<dbReference type="EMBL" id="BRXS01000001">
    <property type="protein sequence ID" value="GLC24277.1"/>
    <property type="molecule type" value="Genomic_DNA"/>
</dbReference>
<keyword evidence="1" id="KW-0488">Methylation</keyword>
<dbReference type="AlphaFoldDB" id="A0AA37Q451"/>
<keyword evidence="5" id="KW-0812">Transmembrane</keyword>
<dbReference type="Pfam" id="PF00015">
    <property type="entry name" value="MCPsignal"/>
    <property type="match status" value="1"/>
</dbReference>
<dbReference type="PROSITE" id="PS50111">
    <property type="entry name" value="CHEMOTAXIS_TRANSDUC_2"/>
    <property type="match status" value="1"/>
</dbReference>
<comment type="caution">
    <text evidence="8">The sequence shown here is derived from an EMBL/GenBank/DDBJ whole genome shotgun (WGS) entry which is preliminary data.</text>
</comment>
<name>A0AA37Q451_9BACT</name>
<feature type="coiled-coil region" evidence="4">
    <location>
        <begin position="428"/>
        <end position="455"/>
    </location>
</feature>
<dbReference type="Gene3D" id="1.10.8.500">
    <property type="entry name" value="HAMP domain in histidine kinase"/>
    <property type="match status" value="1"/>
</dbReference>
<dbReference type="Pfam" id="PF18947">
    <property type="entry name" value="HAMP_2"/>
    <property type="match status" value="1"/>
</dbReference>
<dbReference type="RefSeq" id="WP_284348725.1">
    <property type="nucleotide sequence ID" value="NZ_BRXS01000001.1"/>
</dbReference>
<dbReference type="GO" id="GO:0007165">
    <property type="term" value="P:signal transduction"/>
    <property type="evidence" value="ECO:0007669"/>
    <property type="project" value="UniProtKB-KW"/>
</dbReference>
<evidence type="ECO:0000256" key="3">
    <source>
        <dbReference type="PROSITE-ProRule" id="PRU00284"/>
    </source>
</evidence>
<dbReference type="InterPro" id="IPR024478">
    <property type="entry name" value="HlyB_4HB_MCP"/>
</dbReference>
<comment type="similarity">
    <text evidence="2">Belongs to the methyl-accepting chemotaxis (MCP) protein family.</text>
</comment>
<evidence type="ECO:0008006" key="10">
    <source>
        <dbReference type="Google" id="ProtNLM"/>
    </source>
</evidence>
<dbReference type="SUPFAM" id="SSF58104">
    <property type="entry name" value="Methyl-accepting chemotaxis protein (MCP) signaling domain"/>
    <property type="match status" value="1"/>
</dbReference>
<dbReference type="InterPro" id="IPR003660">
    <property type="entry name" value="HAMP_dom"/>
</dbReference>
<sequence length="690" mass="72275">MRFFSDLRLGRKLALTFGALAVVVAGLGGFALKQLATVNGSTVEVADQWLVRVTTLATTRKWFLTYRIALRDHLIEQDTTKLAPIEAKVKTASDSLDAARKRYQPMIASDSERVLFERFTSEWGTYTAAVPTIFEASRRLDKESAKASLAGVQPNANSSTVALEAEIALGQHGAATARDAAKATYERARWLIGVTVLVAVMLSVLFGMLLTRAIARPVRAVAERLGALAEGDTRHEAPVTGRDEIGQLASAYTALVTTQRALATAAGSVASGDLSADVPVRGEHDVLGTAFRRMRDTVGTVCAEVETLTGAAHAGQLEVRGDASRFEGAFARLVGGVNATLDAVVEPMQESTAVLERLAKRDLTARVQGAYVGDHARVKEALNGAVDALADALREVGAASEQVSAAGGQIAGGSEALAQGASEQAASLEEIAASVQELNAMAERTAENAREARDLATATQSGASAGAEKMTALGTALGAIKSSADQTAKIIRTIDEIAFQTNLLALNAAVEAARAGDAGRGFAVVAEEVRALALRSAEAARNTATLIEESAQRVDGGVRLGQEVAAEFEEVTRRVARTTQVVTEITAAAEQQTSGVRQITDALGEMNGVTQHTAANAEESAAAAEELSAQAKTLQDVVAGFRLDADASAGVRASVVEDHDDHVPVARNVFVADRAGPRGRARADRRHATI</sequence>
<feature type="domain" description="Methyl-accepting transducer" evidence="6">
    <location>
        <begin position="399"/>
        <end position="628"/>
    </location>
</feature>
<dbReference type="Gene3D" id="1.20.120.1530">
    <property type="match status" value="1"/>
</dbReference>
<proteinExistence type="inferred from homology"/>
<dbReference type="Gene3D" id="1.10.287.950">
    <property type="entry name" value="Methyl-accepting chemotaxis protein"/>
    <property type="match status" value="1"/>
</dbReference>
<feature type="domain" description="HAMP" evidence="7">
    <location>
        <begin position="342"/>
        <end position="394"/>
    </location>
</feature>
<organism evidence="8 9">
    <name type="scientific">Roseisolibacter agri</name>
    <dbReference type="NCBI Taxonomy" id="2014610"/>
    <lineage>
        <taxon>Bacteria</taxon>
        <taxon>Pseudomonadati</taxon>
        <taxon>Gemmatimonadota</taxon>
        <taxon>Gemmatimonadia</taxon>
        <taxon>Gemmatimonadales</taxon>
        <taxon>Gemmatimonadaceae</taxon>
        <taxon>Roseisolibacter</taxon>
    </lineage>
</organism>
<dbReference type="SMART" id="SM00304">
    <property type="entry name" value="HAMP"/>
    <property type="match status" value="2"/>
</dbReference>
<evidence type="ECO:0000256" key="5">
    <source>
        <dbReference type="SAM" id="Phobius"/>
    </source>
</evidence>
<keyword evidence="3" id="KW-0807">Transducer</keyword>
<evidence type="ECO:0000313" key="8">
    <source>
        <dbReference type="EMBL" id="GLC24277.1"/>
    </source>
</evidence>
<evidence type="ECO:0000256" key="2">
    <source>
        <dbReference type="ARBA" id="ARBA00029447"/>
    </source>
</evidence>
<dbReference type="InterPro" id="IPR004089">
    <property type="entry name" value="MCPsignal_dom"/>
</dbReference>
<dbReference type="GO" id="GO:0004888">
    <property type="term" value="F:transmembrane signaling receptor activity"/>
    <property type="evidence" value="ECO:0007669"/>
    <property type="project" value="TreeGrafter"/>
</dbReference>
<dbReference type="Pfam" id="PF00672">
    <property type="entry name" value="HAMP"/>
    <property type="match status" value="2"/>
</dbReference>
<accession>A0AA37Q451</accession>
<dbReference type="GO" id="GO:0005886">
    <property type="term" value="C:plasma membrane"/>
    <property type="evidence" value="ECO:0007669"/>
    <property type="project" value="TreeGrafter"/>
</dbReference>
<keyword evidence="5" id="KW-0472">Membrane</keyword>
<dbReference type="InterPro" id="IPR051310">
    <property type="entry name" value="MCP_chemotaxis"/>
</dbReference>
<evidence type="ECO:0000259" key="7">
    <source>
        <dbReference type="PROSITE" id="PS50885"/>
    </source>
</evidence>
<evidence type="ECO:0000313" key="9">
    <source>
        <dbReference type="Proteomes" id="UP001161325"/>
    </source>
</evidence>
<dbReference type="PANTHER" id="PTHR43531">
    <property type="entry name" value="PROTEIN ICFG"/>
    <property type="match status" value="1"/>
</dbReference>
<dbReference type="PROSITE" id="PS50885">
    <property type="entry name" value="HAMP"/>
    <property type="match status" value="2"/>
</dbReference>
<feature type="domain" description="HAMP" evidence="7">
    <location>
        <begin position="212"/>
        <end position="264"/>
    </location>
</feature>
<evidence type="ECO:0000256" key="1">
    <source>
        <dbReference type="ARBA" id="ARBA00022481"/>
    </source>
</evidence>
<dbReference type="Proteomes" id="UP001161325">
    <property type="component" value="Unassembled WGS sequence"/>
</dbReference>
<dbReference type="CDD" id="cd06225">
    <property type="entry name" value="HAMP"/>
    <property type="match status" value="2"/>
</dbReference>
<keyword evidence="4" id="KW-0175">Coiled coil</keyword>
<gene>
    <name evidence="8" type="ORF">rosag_07900</name>
</gene>
<dbReference type="SMART" id="SM00283">
    <property type="entry name" value="MA"/>
    <property type="match status" value="1"/>
</dbReference>
<evidence type="ECO:0000256" key="4">
    <source>
        <dbReference type="SAM" id="Coils"/>
    </source>
</evidence>
<protein>
    <recommendedName>
        <fullName evidence="10">Methyl-accepting chemotaxis protein</fullName>
    </recommendedName>
</protein>
<evidence type="ECO:0000259" key="6">
    <source>
        <dbReference type="PROSITE" id="PS50111"/>
    </source>
</evidence>
<dbReference type="CDD" id="cd11386">
    <property type="entry name" value="MCP_signal"/>
    <property type="match status" value="1"/>
</dbReference>
<feature type="transmembrane region" description="Helical" evidence="5">
    <location>
        <begin position="190"/>
        <end position="210"/>
    </location>
</feature>
<dbReference type="PANTHER" id="PTHR43531:SF14">
    <property type="entry name" value="METHYL-ACCEPTING CHEMOTAXIS PROTEIN I-RELATED"/>
    <property type="match status" value="1"/>
</dbReference>
<keyword evidence="9" id="KW-1185">Reference proteome</keyword>
<dbReference type="GO" id="GO:0006935">
    <property type="term" value="P:chemotaxis"/>
    <property type="evidence" value="ECO:0007669"/>
    <property type="project" value="UniProtKB-KW"/>
</dbReference>